<proteinExistence type="predicted"/>
<dbReference type="AlphaFoldDB" id="A0A381N674"/>
<gene>
    <name evidence="1" type="ORF">METZ01_LOCUS1957</name>
</gene>
<organism evidence="1">
    <name type="scientific">marine metagenome</name>
    <dbReference type="NCBI Taxonomy" id="408172"/>
    <lineage>
        <taxon>unclassified sequences</taxon>
        <taxon>metagenomes</taxon>
        <taxon>ecological metagenomes</taxon>
    </lineage>
</organism>
<dbReference type="EMBL" id="UINC01000103">
    <property type="protein sequence ID" value="SUZ49103.1"/>
    <property type="molecule type" value="Genomic_DNA"/>
</dbReference>
<reference evidence="1" key="1">
    <citation type="submission" date="2018-05" db="EMBL/GenBank/DDBJ databases">
        <authorList>
            <person name="Lanie J.A."/>
            <person name="Ng W.-L."/>
            <person name="Kazmierczak K.M."/>
            <person name="Andrzejewski T.M."/>
            <person name="Davidsen T.M."/>
            <person name="Wayne K.J."/>
            <person name="Tettelin H."/>
            <person name="Glass J.I."/>
            <person name="Rusch D."/>
            <person name="Podicherti R."/>
            <person name="Tsui H.-C.T."/>
            <person name="Winkler M.E."/>
        </authorList>
    </citation>
    <scope>NUCLEOTIDE SEQUENCE</scope>
</reference>
<protein>
    <recommendedName>
        <fullName evidence="2">Outer membrane protein beta-barrel domain-containing protein</fullName>
    </recommendedName>
</protein>
<evidence type="ECO:0000313" key="1">
    <source>
        <dbReference type="EMBL" id="SUZ49103.1"/>
    </source>
</evidence>
<sequence>MKLNFIFLLTVALTFWTSVLQAGAGDGLGLFLDFGQLKAVNNDTETEYQTSKIGGVQYDYQFPLGDSFSFSLFGTEFGGKGALPDNTKFEYYKAGILGAELRAWMGPLFIGIHGGQYYLTWIESLSSYSGIKWSGGSGWGLGLEGESGWSLSWYSEKSGKVIFDDLPDQRVEGQRILLGYRWR</sequence>
<accession>A0A381N674</accession>
<name>A0A381N674_9ZZZZ</name>
<evidence type="ECO:0008006" key="2">
    <source>
        <dbReference type="Google" id="ProtNLM"/>
    </source>
</evidence>